<comment type="subcellular location">
    <subcellularLocation>
        <location evidence="1">Membrane</location>
        <topology evidence="1">Multi-pass membrane protein</topology>
    </subcellularLocation>
</comment>
<dbReference type="InterPro" id="IPR051679">
    <property type="entry name" value="DASS-Related_Transporters"/>
</dbReference>
<feature type="transmembrane region" description="Helical" evidence="7">
    <location>
        <begin position="341"/>
        <end position="371"/>
    </location>
</feature>
<dbReference type="GO" id="GO:0022857">
    <property type="term" value="F:transmembrane transporter activity"/>
    <property type="evidence" value="ECO:0007669"/>
    <property type="project" value="InterPro"/>
</dbReference>
<dbReference type="InterPro" id="IPR031312">
    <property type="entry name" value="Na/sul_symport_CS"/>
</dbReference>
<proteinExistence type="predicted"/>
<keyword evidence="5 7" id="KW-1133">Transmembrane helix</keyword>
<keyword evidence="8" id="KW-0732">Signal</keyword>
<feature type="transmembrane region" description="Helical" evidence="7">
    <location>
        <begin position="206"/>
        <end position="228"/>
    </location>
</feature>
<feature type="chain" id="PRO_5008600474" evidence="8">
    <location>
        <begin position="25"/>
        <end position="450"/>
    </location>
</feature>
<evidence type="ECO:0000256" key="1">
    <source>
        <dbReference type="ARBA" id="ARBA00004141"/>
    </source>
</evidence>
<organism evidence="10 11">
    <name type="scientific">Halodesulfovibrio spirochaetisodalis</name>
    <dbReference type="NCBI Taxonomy" id="1560234"/>
    <lineage>
        <taxon>Bacteria</taxon>
        <taxon>Pseudomonadati</taxon>
        <taxon>Thermodesulfobacteriota</taxon>
        <taxon>Desulfovibrionia</taxon>
        <taxon>Desulfovibrionales</taxon>
        <taxon>Desulfovibrionaceae</taxon>
        <taxon>Halodesulfovibrio</taxon>
    </lineage>
</organism>
<feature type="domain" description="Citrate transporter-like" evidence="9">
    <location>
        <begin position="47"/>
        <end position="374"/>
    </location>
</feature>
<evidence type="ECO:0000313" key="11">
    <source>
        <dbReference type="Proteomes" id="UP000091979"/>
    </source>
</evidence>
<feature type="transmembrane region" description="Helical" evidence="7">
    <location>
        <begin position="423"/>
        <end position="446"/>
    </location>
</feature>
<dbReference type="Proteomes" id="UP000091979">
    <property type="component" value="Unassembled WGS sequence"/>
</dbReference>
<evidence type="ECO:0000313" key="10">
    <source>
        <dbReference type="EMBL" id="OBQ46611.1"/>
    </source>
</evidence>
<dbReference type="InterPro" id="IPR004680">
    <property type="entry name" value="Cit_transptr-like_dom"/>
</dbReference>
<dbReference type="PATRIC" id="fig|1560234.3.peg.1372"/>
<dbReference type="Pfam" id="PF03600">
    <property type="entry name" value="CitMHS"/>
    <property type="match status" value="1"/>
</dbReference>
<sequence>MKKCIFLLSIAGIFLLAGSSLAFAAAAPGAAPIDAYLTLAILFVAAILFFSDIIPLPVTAMLVPVSLSMLNIIPAKAAFANFGNKWVVIFMAMFIVGESTFITGFADKIGKATVKLSKGSEIRLLVLAMCSVGILSAFLSNTGTTVVAIPMIMGMCASANIRPSKILMPVAFAASLGGTMTLVGTPPNGLVNSVLEKMGPAGIEPFGFFEFAKIGAILFVVGILYYTFIGHKFLPDNTSECEQAEVMKPSRPEKMWWSLLIFFFVVVAMATKIMPLVTAAMLGACLVIITGCITMEEAYKSVDWTTIFLFAGMLSMSSAMKSSGAAQLIADTVVHYVTSPYALLAVVCAVTALVTNFMSNTATAALMAPLAIPIAVNSGLSPLPLVMGIAMSASACFLTPVATPPNTIVLGPGKYTFSQYVKAGWPLQVISFVIIVAVVPLIWPFYPAGQ</sequence>
<evidence type="ECO:0000256" key="4">
    <source>
        <dbReference type="ARBA" id="ARBA00022737"/>
    </source>
</evidence>
<dbReference type="STRING" id="1560234.SP90_11440"/>
<dbReference type="PANTHER" id="PTHR43652">
    <property type="entry name" value="BASIC AMINO ACID ANTIPORTER YFCC-RELATED"/>
    <property type="match status" value="1"/>
</dbReference>
<keyword evidence="6 7" id="KW-0472">Membrane</keyword>
<dbReference type="CDD" id="cd01115">
    <property type="entry name" value="SLC13_permease"/>
    <property type="match status" value="1"/>
</dbReference>
<feature type="transmembrane region" description="Helical" evidence="7">
    <location>
        <begin position="86"/>
        <end position="106"/>
    </location>
</feature>
<evidence type="ECO:0000256" key="8">
    <source>
        <dbReference type="SAM" id="SignalP"/>
    </source>
</evidence>
<keyword evidence="2" id="KW-0813">Transport</keyword>
<feature type="transmembrane region" description="Helical" evidence="7">
    <location>
        <begin position="307"/>
        <end position="329"/>
    </location>
</feature>
<dbReference type="AlphaFoldDB" id="A0A1B7XB58"/>
<name>A0A1B7XB58_9BACT</name>
<dbReference type="OrthoDB" id="9765532at2"/>
<evidence type="ECO:0000256" key="7">
    <source>
        <dbReference type="SAM" id="Phobius"/>
    </source>
</evidence>
<reference evidence="10 11" key="1">
    <citation type="submission" date="2015-01" db="EMBL/GenBank/DDBJ databases">
        <title>Desulfovibrio sp. JC271 draft genome sequence.</title>
        <authorList>
            <person name="Shivani Y."/>
            <person name="Subhash Y."/>
            <person name="Sasikala C."/>
            <person name="Ramana C.V."/>
        </authorList>
    </citation>
    <scope>NUCLEOTIDE SEQUENCE [LARGE SCALE GENOMIC DNA]</scope>
    <source>
        <strain evidence="10 11">JC271</strain>
    </source>
</reference>
<keyword evidence="3 7" id="KW-0812">Transmembrane</keyword>
<evidence type="ECO:0000256" key="6">
    <source>
        <dbReference type="ARBA" id="ARBA00023136"/>
    </source>
</evidence>
<dbReference type="PROSITE" id="PS01271">
    <property type="entry name" value="NA_SULFATE"/>
    <property type="match status" value="1"/>
</dbReference>
<comment type="caution">
    <text evidence="10">The sequence shown here is derived from an EMBL/GenBank/DDBJ whole genome shotgun (WGS) entry which is preliminary data.</text>
</comment>
<feature type="signal peptide" evidence="8">
    <location>
        <begin position="1"/>
        <end position="24"/>
    </location>
</feature>
<accession>A0A1B7XB58</accession>
<dbReference type="EMBL" id="JXMS01000020">
    <property type="protein sequence ID" value="OBQ46611.1"/>
    <property type="molecule type" value="Genomic_DNA"/>
</dbReference>
<dbReference type="PANTHER" id="PTHR43652:SF1">
    <property type="entry name" value="RESPONSE REGULATOR"/>
    <property type="match status" value="1"/>
</dbReference>
<feature type="transmembrane region" description="Helical" evidence="7">
    <location>
        <begin position="126"/>
        <end position="154"/>
    </location>
</feature>
<feature type="transmembrane region" description="Helical" evidence="7">
    <location>
        <begin position="277"/>
        <end position="295"/>
    </location>
</feature>
<keyword evidence="4" id="KW-0677">Repeat</keyword>
<evidence type="ECO:0000256" key="3">
    <source>
        <dbReference type="ARBA" id="ARBA00022692"/>
    </source>
</evidence>
<gene>
    <name evidence="10" type="ORF">SP90_11440</name>
</gene>
<dbReference type="GO" id="GO:0005886">
    <property type="term" value="C:plasma membrane"/>
    <property type="evidence" value="ECO:0007669"/>
    <property type="project" value="TreeGrafter"/>
</dbReference>
<keyword evidence="11" id="KW-1185">Reference proteome</keyword>
<dbReference type="InterPro" id="IPR001898">
    <property type="entry name" value="SLC13A/DASS"/>
</dbReference>
<dbReference type="RefSeq" id="WP_066856161.1">
    <property type="nucleotide sequence ID" value="NZ_JXMS01000020.1"/>
</dbReference>
<evidence type="ECO:0000256" key="5">
    <source>
        <dbReference type="ARBA" id="ARBA00022989"/>
    </source>
</evidence>
<dbReference type="NCBIfam" id="TIGR00785">
    <property type="entry name" value="dass"/>
    <property type="match status" value="1"/>
</dbReference>
<evidence type="ECO:0000259" key="9">
    <source>
        <dbReference type="Pfam" id="PF03600"/>
    </source>
</evidence>
<protein>
    <submittedName>
        <fullName evidence="10">Citrate transporter</fullName>
    </submittedName>
</protein>
<evidence type="ECO:0000256" key="2">
    <source>
        <dbReference type="ARBA" id="ARBA00022448"/>
    </source>
</evidence>
<feature type="transmembrane region" description="Helical" evidence="7">
    <location>
        <begin position="40"/>
        <end position="65"/>
    </location>
</feature>
<feature type="transmembrane region" description="Helical" evidence="7">
    <location>
        <begin position="166"/>
        <end position="186"/>
    </location>
</feature>